<keyword evidence="2" id="KW-1185">Reference proteome</keyword>
<accession>A0A9W9T7V5</accession>
<evidence type="ECO:0000313" key="2">
    <source>
        <dbReference type="Proteomes" id="UP001150904"/>
    </source>
</evidence>
<name>A0A9W9T7V5_9EURO</name>
<organism evidence="1 2">
    <name type="scientific">Penicillium cinerascens</name>
    <dbReference type="NCBI Taxonomy" id="70096"/>
    <lineage>
        <taxon>Eukaryota</taxon>
        <taxon>Fungi</taxon>
        <taxon>Dikarya</taxon>
        <taxon>Ascomycota</taxon>
        <taxon>Pezizomycotina</taxon>
        <taxon>Eurotiomycetes</taxon>
        <taxon>Eurotiomycetidae</taxon>
        <taxon>Eurotiales</taxon>
        <taxon>Aspergillaceae</taxon>
        <taxon>Penicillium</taxon>
    </lineage>
</organism>
<evidence type="ECO:0000313" key="1">
    <source>
        <dbReference type="EMBL" id="KAJ5212807.1"/>
    </source>
</evidence>
<dbReference type="EMBL" id="JAPQKR010000008">
    <property type="protein sequence ID" value="KAJ5212807.1"/>
    <property type="molecule type" value="Genomic_DNA"/>
</dbReference>
<protein>
    <submittedName>
        <fullName evidence="1">Uncharacterized protein</fullName>
    </submittedName>
</protein>
<reference evidence="1" key="1">
    <citation type="submission" date="2022-12" db="EMBL/GenBank/DDBJ databases">
        <authorList>
            <person name="Petersen C."/>
        </authorList>
    </citation>
    <scope>NUCLEOTIDE SEQUENCE</scope>
    <source>
        <strain evidence="1">IBT 15544</strain>
    </source>
</reference>
<dbReference type="AlphaFoldDB" id="A0A9W9T7V5"/>
<proteinExistence type="predicted"/>
<dbReference type="Proteomes" id="UP001150904">
    <property type="component" value="Unassembled WGS sequence"/>
</dbReference>
<comment type="caution">
    <text evidence="1">The sequence shown here is derived from an EMBL/GenBank/DDBJ whole genome shotgun (WGS) entry which is preliminary data.</text>
</comment>
<sequence length="166" mass="18178">MALMVYACPIGAVIPHRSQPLRTMWVLRVVFISGVGRGFAEGSGRTVPCRRTLGSMEDRGLDPHANASEQSKPVELLHSLDLPHIFSRHTRSLSGNEDLDAGRFKNDTQTIPRPNHSPQVAIQVVGGPLITVVISTQRGWELQSGDLSSRHDRDHVGQLSSIVYAP</sequence>
<dbReference type="GeneID" id="83178816"/>
<gene>
    <name evidence="1" type="ORF">N7498_004453</name>
</gene>
<reference evidence="1" key="2">
    <citation type="journal article" date="2023" name="IMA Fungus">
        <title>Comparative genomic study of the Penicillium genus elucidates a diverse pangenome and 15 lateral gene transfer events.</title>
        <authorList>
            <person name="Petersen C."/>
            <person name="Sorensen T."/>
            <person name="Nielsen M.R."/>
            <person name="Sondergaard T.E."/>
            <person name="Sorensen J.L."/>
            <person name="Fitzpatrick D.A."/>
            <person name="Frisvad J.C."/>
            <person name="Nielsen K.L."/>
        </authorList>
    </citation>
    <scope>NUCLEOTIDE SEQUENCE</scope>
    <source>
        <strain evidence="1">IBT 15544</strain>
    </source>
</reference>
<dbReference type="RefSeq" id="XP_058310977.1">
    <property type="nucleotide sequence ID" value="XM_058451515.1"/>
</dbReference>